<gene>
    <name evidence="2" type="ORF">A2196_04415</name>
</gene>
<evidence type="ECO:0000313" key="3">
    <source>
        <dbReference type="Proteomes" id="UP000176751"/>
    </source>
</evidence>
<evidence type="ECO:0000256" key="1">
    <source>
        <dbReference type="SAM" id="Phobius"/>
    </source>
</evidence>
<name>A0A1F5HBE7_9BACT</name>
<evidence type="ECO:0000313" key="2">
    <source>
        <dbReference type="EMBL" id="OGE01365.1"/>
    </source>
</evidence>
<reference evidence="2 3" key="1">
    <citation type="journal article" date="2016" name="Nat. Commun.">
        <title>Thousands of microbial genomes shed light on interconnected biogeochemical processes in an aquifer system.</title>
        <authorList>
            <person name="Anantharaman K."/>
            <person name="Brown C.T."/>
            <person name="Hug L.A."/>
            <person name="Sharon I."/>
            <person name="Castelle C.J."/>
            <person name="Probst A.J."/>
            <person name="Thomas B.C."/>
            <person name="Singh A."/>
            <person name="Wilkins M.J."/>
            <person name="Karaoz U."/>
            <person name="Brodie E.L."/>
            <person name="Williams K.H."/>
            <person name="Hubbard S.S."/>
            <person name="Banfield J.F."/>
        </authorList>
    </citation>
    <scope>NUCLEOTIDE SEQUENCE [LARGE SCALE GENOMIC DNA]</scope>
</reference>
<dbReference type="STRING" id="1797737.A2196_04415"/>
<organism evidence="2 3">
    <name type="scientific">Candidatus Curtissbacteria bacterium RIFOXYA1_FULL_41_14</name>
    <dbReference type="NCBI Taxonomy" id="1797737"/>
    <lineage>
        <taxon>Bacteria</taxon>
        <taxon>Candidatus Curtissiibacteriota</taxon>
    </lineage>
</organism>
<keyword evidence="1" id="KW-0472">Membrane</keyword>
<feature type="transmembrane region" description="Helical" evidence="1">
    <location>
        <begin position="20"/>
        <end position="37"/>
    </location>
</feature>
<comment type="caution">
    <text evidence="2">The sequence shown here is derived from an EMBL/GenBank/DDBJ whole genome shotgun (WGS) entry which is preliminary data.</text>
</comment>
<sequence length="132" mass="15230">MKVIKFIKIYGRFEKNLAKINLFFIFIFLNLWDYLISREFFNGMILGLVMFGPAVFLWFVGTVRAAALVTLVSIFEFGVMTVFVLEGFELGGAATPLKSIFWLPYLLMAAVNGFWGLKIYSDYREKKVKVRS</sequence>
<proteinExistence type="predicted"/>
<feature type="transmembrane region" description="Helical" evidence="1">
    <location>
        <begin position="100"/>
        <end position="121"/>
    </location>
</feature>
<keyword evidence="1" id="KW-0812">Transmembrane</keyword>
<dbReference type="EMBL" id="MFCA01000028">
    <property type="protein sequence ID" value="OGE01365.1"/>
    <property type="molecule type" value="Genomic_DNA"/>
</dbReference>
<dbReference type="AlphaFoldDB" id="A0A1F5HBE7"/>
<feature type="transmembrane region" description="Helical" evidence="1">
    <location>
        <begin position="67"/>
        <end position="88"/>
    </location>
</feature>
<protein>
    <submittedName>
        <fullName evidence="2">Uncharacterized protein</fullName>
    </submittedName>
</protein>
<dbReference type="Proteomes" id="UP000176751">
    <property type="component" value="Unassembled WGS sequence"/>
</dbReference>
<feature type="transmembrane region" description="Helical" evidence="1">
    <location>
        <begin position="43"/>
        <end position="60"/>
    </location>
</feature>
<keyword evidence="1" id="KW-1133">Transmembrane helix</keyword>
<accession>A0A1F5HBE7</accession>